<dbReference type="RefSeq" id="XP_022511740.1">
    <property type="nucleotide sequence ID" value="XM_022656028.1"/>
</dbReference>
<gene>
    <name evidence="1" type="ORF">AYO21_06063</name>
</gene>
<accession>A0A177F6E9</accession>
<organism evidence="1 2">
    <name type="scientific">Fonsecaea monophora</name>
    <dbReference type="NCBI Taxonomy" id="254056"/>
    <lineage>
        <taxon>Eukaryota</taxon>
        <taxon>Fungi</taxon>
        <taxon>Dikarya</taxon>
        <taxon>Ascomycota</taxon>
        <taxon>Pezizomycotina</taxon>
        <taxon>Eurotiomycetes</taxon>
        <taxon>Chaetothyriomycetidae</taxon>
        <taxon>Chaetothyriales</taxon>
        <taxon>Herpotrichiellaceae</taxon>
        <taxon>Fonsecaea</taxon>
    </lineage>
</organism>
<comment type="caution">
    <text evidence="1">The sequence shown here is derived from an EMBL/GenBank/DDBJ whole genome shotgun (WGS) entry which is preliminary data.</text>
</comment>
<evidence type="ECO:0000313" key="1">
    <source>
        <dbReference type="EMBL" id="OAG39788.1"/>
    </source>
</evidence>
<dbReference type="PROSITE" id="PS51257">
    <property type="entry name" value="PROKAR_LIPOPROTEIN"/>
    <property type="match status" value="1"/>
</dbReference>
<proteinExistence type="predicted"/>
<name>A0A177F6E9_9EURO</name>
<keyword evidence="2" id="KW-1185">Reference proteome</keyword>
<dbReference type="OrthoDB" id="4436466at2759"/>
<dbReference type="Proteomes" id="UP000077002">
    <property type="component" value="Unassembled WGS sequence"/>
</dbReference>
<reference evidence="1 2" key="1">
    <citation type="submission" date="2016-03" db="EMBL/GenBank/DDBJ databases">
        <title>Draft genome sequence of the Fonsecaea monophora CBS 269.37.</title>
        <authorList>
            <person name="Bombassaro A."/>
            <person name="Vinicius W.A."/>
            <person name="De Hoog S."/>
            <person name="Sun J."/>
            <person name="Souza E.M."/>
            <person name="Raittz R.T."/>
            <person name="Costa F."/>
            <person name="Leao A.C."/>
            <person name="Tadra-Sfeir M.Z."/>
            <person name="Baura V."/>
            <person name="Balsanelli E."/>
            <person name="Pedrosa F.O."/>
            <person name="Moreno L.F."/>
            <person name="Steffens M.B."/>
            <person name="Xi L."/>
            <person name="Bocca A.L."/>
            <person name="Felipe M.S."/>
            <person name="Teixeira M."/>
            <person name="Telles Filho F.Q."/>
            <person name="Azevedo C.M."/>
            <person name="Gomes R."/>
            <person name="Vicente V.A."/>
        </authorList>
    </citation>
    <scope>NUCLEOTIDE SEQUENCE [LARGE SCALE GENOMIC DNA]</scope>
    <source>
        <strain evidence="1 2">CBS 269.37</strain>
    </source>
</reference>
<dbReference type="GeneID" id="34601226"/>
<sequence length="264" mass="29604">MGLRSGIFKLARGATAVGATSIGCFYLFTRKCQWHEINDASDSIMTSRFFNKYNPWHNPTLIDVCVRRVRLSDLPPELVSDMRQGGTKLIERFCGGVWGGFGESDTRIGLSDKNEYTGLVLTKNGWMDLGFTPQRLLWAKLFRGLPGRSTQLWESADLFASNYEIGTIVTDHLEVIAKEPTSILFRAGKSQGTAGESLRDHDSLLEVAIDPDFDAGVADLSIKTAMYQGASKAATTEKPMEKVQRLHMWYTELLMESALYYLRR</sequence>
<dbReference type="AlphaFoldDB" id="A0A177F6E9"/>
<evidence type="ECO:0000313" key="2">
    <source>
        <dbReference type="Proteomes" id="UP000077002"/>
    </source>
</evidence>
<dbReference type="EMBL" id="LVKK01000040">
    <property type="protein sequence ID" value="OAG39788.1"/>
    <property type="molecule type" value="Genomic_DNA"/>
</dbReference>
<protein>
    <submittedName>
        <fullName evidence="1">Uncharacterized protein</fullName>
    </submittedName>
</protein>